<dbReference type="GO" id="GO:0016833">
    <property type="term" value="F:oxo-acid-lyase activity"/>
    <property type="evidence" value="ECO:0007669"/>
    <property type="project" value="InterPro"/>
</dbReference>
<dbReference type="GO" id="GO:0008909">
    <property type="term" value="F:isochorismate synthase activity"/>
    <property type="evidence" value="ECO:0007669"/>
    <property type="project" value="InterPro"/>
</dbReference>
<dbReference type="AlphaFoldDB" id="A0A223N1Z9"/>
<evidence type="ECO:0000313" key="6">
    <source>
        <dbReference type="EMBL" id="ASU23788.1"/>
    </source>
</evidence>
<dbReference type="InterPro" id="IPR015890">
    <property type="entry name" value="Chorismate_C"/>
</dbReference>
<dbReference type="Proteomes" id="UP000215148">
    <property type="component" value="Chromosome 2"/>
</dbReference>
<dbReference type="GO" id="GO:0046872">
    <property type="term" value="F:metal ion binding"/>
    <property type="evidence" value="ECO:0007669"/>
    <property type="project" value="UniProtKB-KW"/>
</dbReference>
<keyword evidence="2" id="KW-0479">Metal-binding</keyword>
<accession>A0A223N1Z9</accession>
<reference evidence="6 7" key="1">
    <citation type="submission" date="2017-08" db="EMBL/GenBank/DDBJ databases">
        <title>The Vibrio qinghaiensis sp.-Q67 is a luminous bacteria isolated firstly from Qinghai lake, Qinghai province, China, which has been proved to be very sensitive to detect environmental and food pollutants. Therefore, complete genome analysis of V. qinghaiensis sp.-Q67 highlights the potential application of this strain on detection of hazards in the contaminated environments.</title>
        <authorList>
            <person name="Gong L."/>
        </authorList>
    </citation>
    <scope>NUCLEOTIDE SEQUENCE [LARGE SCALE GENOMIC DNA]</scope>
    <source>
        <strain evidence="6 7">Q67</strain>
    </source>
</reference>
<dbReference type="SUPFAM" id="SSF56322">
    <property type="entry name" value="ADC synthase"/>
    <property type="match status" value="1"/>
</dbReference>
<evidence type="ECO:0000259" key="5">
    <source>
        <dbReference type="Pfam" id="PF00425"/>
    </source>
</evidence>
<proteinExistence type="predicted"/>
<gene>
    <name evidence="6" type="ORF">CCZ37_14455</name>
</gene>
<dbReference type="KEGG" id="vqi:CCZ37_14455"/>
<dbReference type="NCBIfam" id="TIGR03494">
    <property type="entry name" value="salicyl_syn"/>
    <property type="match status" value="1"/>
</dbReference>
<comment type="cofactor">
    <cofactor evidence="1">
        <name>Mg(2+)</name>
        <dbReference type="ChEBI" id="CHEBI:18420"/>
    </cofactor>
</comment>
<dbReference type="PANTHER" id="PTHR11236">
    <property type="entry name" value="AMINOBENZOATE/ANTHRANILATE SYNTHASE"/>
    <property type="match status" value="1"/>
</dbReference>
<protein>
    <submittedName>
        <fullName evidence="6">Salicylate synthase</fullName>
    </submittedName>
</protein>
<keyword evidence="3" id="KW-0460">Magnesium</keyword>
<evidence type="ECO:0000256" key="4">
    <source>
        <dbReference type="ARBA" id="ARBA00023239"/>
    </source>
</evidence>
<dbReference type="InterPro" id="IPR019999">
    <property type="entry name" value="Anth_synth_I-like"/>
</dbReference>
<evidence type="ECO:0000256" key="3">
    <source>
        <dbReference type="ARBA" id="ARBA00022842"/>
    </source>
</evidence>
<dbReference type="Pfam" id="PF00425">
    <property type="entry name" value="Chorismate_bind"/>
    <property type="match status" value="1"/>
</dbReference>
<evidence type="ECO:0000313" key="7">
    <source>
        <dbReference type="Proteomes" id="UP000215148"/>
    </source>
</evidence>
<keyword evidence="4" id="KW-0456">Lyase</keyword>
<name>A0A223N1Z9_9VIBR</name>
<dbReference type="InterPro" id="IPR019996">
    <property type="entry name" value="Salicylate_synthase"/>
</dbReference>
<feature type="domain" description="Chorismate-utilising enzyme C-terminal" evidence="5">
    <location>
        <begin position="183"/>
        <end position="437"/>
    </location>
</feature>
<keyword evidence="7" id="KW-1185">Reference proteome</keyword>
<dbReference type="InterPro" id="IPR005801">
    <property type="entry name" value="ADC_synthase"/>
</dbReference>
<dbReference type="GO" id="GO:0000162">
    <property type="term" value="P:L-tryptophan biosynthetic process"/>
    <property type="evidence" value="ECO:0007669"/>
    <property type="project" value="TreeGrafter"/>
</dbReference>
<dbReference type="Gene3D" id="3.60.120.10">
    <property type="entry name" value="Anthranilate synthase"/>
    <property type="match status" value="1"/>
</dbReference>
<dbReference type="PANTHER" id="PTHR11236:SF48">
    <property type="entry name" value="ISOCHORISMATE SYNTHASE MENF"/>
    <property type="match status" value="1"/>
</dbReference>
<organism evidence="6 7">
    <name type="scientific">Vibrio qinghaiensis</name>
    <dbReference type="NCBI Taxonomy" id="2025808"/>
    <lineage>
        <taxon>Bacteria</taxon>
        <taxon>Pseudomonadati</taxon>
        <taxon>Pseudomonadota</taxon>
        <taxon>Gammaproteobacteria</taxon>
        <taxon>Vibrionales</taxon>
        <taxon>Vibrionaceae</taxon>
        <taxon>Vibrio</taxon>
    </lineage>
</organism>
<evidence type="ECO:0000256" key="1">
    <source>
        <dbReference type="ARBA" id="ARBA00001946"/>
    </source>
</evidence>
<dbReference type="EMBL" id="CP022742">
    <property type="protein sequence ID" value="ASU23788.1"/>
    <property type="molecule type" value="Genomic_DNA"/>
</dbReference>
<sequence length="464" mass="51874">MANIHTAQLNSSVLEHQCHPLQLVAELTSASFCHEYLVYEHENEWAIGINKRLQLTVNHRSEVCDFEGKVAQVNPHHLCQYIHRATQTLSGEDWRLFGRADFEFSRFAHDLPQQECQHPLLELFVAETELRVTTTHVIVRTFESSLLTQIQAIITRVSCLPAPLPLQGKPCSQQDIVDGLEVKHHYQQAVDLAVNEIKTNQYKKVILSRPAILPFNLDITKSFINGRMNNTPARSFMLKLNNVQAFGFSPETVLEVDERGTLSTQPLAGTRLLPQDKTDAARLKNELLNDPKEIAEHAASVKLAIEELEQVCDPSSVHVSEFMTVSERGSVQHLASRVKGQLATDKSAWDAFRVLFPSITASGIPKREAIAAIARFEKQPRKLYSGSVFITDRNGFFDAALVLRAGYKTGSVSMLQAGAGIISLSNPQREWEETCEKMACVLDHLVLEPAYTLNQSSLVSEEVA</sequence>
<dbReference type="RefSeq" id="WP_094501125.1">
    <property type="nucleotide sequence ID" value="NZ_CAWNHI010000002.1"/>
</dbReference>
<evidence type="ECO:0000256" key="2">
    <source>
        <dbReference type="ARBA" id="ARBA00022723"/>
    </source>
</evidence>